<evidence type="ECO:0000313" key="2">
    <source>
        <dbReference type="EMBL" id="RFU74744.1"/>
    </source>
</evidence>
<keyword evidence="3" id="KW-1185">Reference proteome</keyword>
<reference evidence="2 3" key="1">
    <citation type="journal article" date="2018" name="PLoS Pathog.">
        <title>Evolution of structural diversity of trichothecenes, a family of toxins produced by plant pathogenic and entomopathogenic fungi.</title>
        <authorList>
            <person name="Proctor R.H."/>
            <person name="McCormick S.P."/>
            <person name="Kim H.S."/>
            <person name="Cardoza R.E."/>
            <person name="Stanley A.M."/>
            <person name="Lindo L."/>
            <person name="Kelly A."/>
            <person name="Brown D.W."/>
            <person name="Lee T."/>
            <person name="Vaughan M.M."/>
            <person name="Alexander N.J."/>
            <person name="Busman M."/>
            <person name="Gutierrez S."/>
        </authorList>
    </citation>
    <scope>NUCLEOTIDE SEQUENCE [LARGE SCALE GENOMIC DNA]</scope>
    <source>
        <strain evidence="2 3">IBT 40837</strain>
    </source>
</reference>
<accession>A0A395NFK7</accession>
<dbReference type="OrthoDB" id="9970474at2759"/>
<proteinExistence type="predicted"/>
<dbReference type="AlphaFoldDB" id="A0A395NFK7"/>
<feature type="compositionally biased region" description="Polar residues" evidence="1">
    <location>
        <begin position="50"/>
        <end position="62"/>
    </location>
</feature>
<dbReference type="InterPro" id="IPR023375">
    <property type="entry name" value="ADC_dom_sf"/>
</dbReference>
<feature type="region of interest" description="Disordered" evidence="1">
    <location>
        <begin position="1"/>
        <end position="97"/>
    </location>
</feature>
<feature type="compositionally biased region" description="Low complexity" evidence="1">
    <location>
        <begin position="66"/>
        <end position="81"/>
    </location>
</feature>
<evidence type="ECO:0000256" key="1">
    <source>
        <dbReference type="SAM" id="MobiDB-lite"/>
    </source>
</evidence>
<feature type="compositionally biased region" description="Basic and acidic residues" evidence="1">
    <location>
        <begin position="425"/>
        <end position="444"/>
    </location>
</feature>
<protein>
    <submittedName>
        <fullName evidence="2">Acetoacetate decarboxylase adc domain-containing</fullName>
    </submittedName>
</protein>
<sequence length="456" mass="50589">MSYTNPPQTPPLRPTLYPNAKPRPPHLRVVDTSLKTDDDHYLREDEFDDQQCSPLSPVSSSPWEDASAASTTASIPSTPTTQVSVNEPLPPSFPLLSRDLPSKPQFLSHSTIEEPVKVPPESFGGPIQHIPPKWALRGDIYTFSFWTSAKAASSLPEHAYSPLEGTTSFADETMSRPVGGLSMIQILSYRDSPVGPYDEMLVAPGSFDWERTEPGGEKTRGCNPKITRIYVSTPNSCFNGRTNWNTPKHLAKFVWDHSPDGSTTIKIYPHDDPSNPDESQPSSVPFFQTTFKPMPLVPRFPFATSWADLLGFNTTLVMPPLPAGRGTYGELPSTSRWISLPTKQYCARSTMGWYDVAQPDGGAGCGGHKNFLPWMARWQVGLKMEDADLTFEIPEEIWEKGDKLSDPAADSTTTTTAATTAIATSDEKKSSSKEEFRETERTGREWNTTFLHDYFT</sequence>
<comment type="caution">
    <text evidence="2">The sequence shown here is derived from an EMBL/GenBank/DDBJ whole genome shotgun (WGS) entry which is preliminary data.</text>
</comment>
<dbReference type="EMBL" id="PXOA01000501">
    <property type="protein sequence ID" value="RFU74744.1"/>
    <property type="molecule type" value="Genomic_DNA"/>
</dbReference>
<feature type="region of interest" description="Disordered" evidence="1">
    <location>
        <begin position="401"/>
        <end position="444"/>
    </location>
</feature>
<organism evidence="2 3">
    <name type="scientific">Trichoderma arundinaceum</name>
    <dbReference type="NCBI Taxonomy" id="490622"/>
    <lineage>
        <taxon>Eukaryota</taxon>
        <taxon>Fungi</taxon>
        <taxon>Dikarya</taxon>
        <taxon>Ascomycota</taxon>
        <taxon>Pezizomycotina</taxon>
        <taxon>Sordariomycetes</taxon>
        <taxon>Hypocreomycetidae</taxon>
        <taxon>Hypocreales</taxon>
        <taxon>Hypocreaceae</taxon>
        <taxon>Trichoderma</taxon>
    </lineage>
</organism>
<dbReference type="SUPFAM" id="SSF160104">
    <property type="entry name" value="Acetoacetate decarboxylase-like"/>
    <property type="match status" value="1"/>
</dbReference>
<dbReference type="PANTHER" id="PTHR40518:SF1">
    <property type="entry name" value="ACETOACETATE DECARBOXYLASE"/>
    <property type="match status" value="1"/>
</dbReference>
<gene>
    <name evidence="2" type="ORF">TARUN_7503</name>
</gene>
<feature type="compositionally biased region" description="Low complexity" evidence="1">
    <location>
        <begin position="406"/>
        <end position="424"/>
    </location>
</feature>
<dbReference type="Gene3D" id="2.40.400.10">
    <property type="entry name" value="Acetoacetate decarboxylase-like"/>
    <property type="match status" value="1"/>
</dbReference>
<evidence type="ECO:0000313" key="3">
    <source>
        <dbReference type="Proteomes" id="UP000266272"/>
    </source>
</evidence>
<dbReference type="Proteomes" id="UP000266272">
    <property type="component" value="Unassembled WGS sequence"/>
</dbReference>
<dbReference type="PANTHER" id="PTHR40518">
    <property type="entry name" value="ACETOACETATE DECARBOXYLASE"/>
    <property type="match status" value="1"/>
</dbReference>
<name>A0A395NFK7_TRIAR</name>
<feature type="compositionally biased region" description="Basic and acidic residues" evidence="1">
    <location>
        <begin position="34"/>
        <end position="44"/>
    </location>
</feature>